<feature type="compositionally biased region" description="Low complexity" evidence="1">
    <location>
        <begin position="530"/>
        <end position="541"/>
    </location>
</feature>
<feature type="compositionally biased region" description="Low complexity" evidence="1">
    <location>
        <begin position="1806"/>
        <end position="1823"/>
    </location>
</feature>
<organism evidence="2 3">
    <name type="scientific">Mycena albidolilacea</name>
    <dbReference type="NCBI Taxonomy" id="1033008"/>
    <lineage>
        <taxon>Eukaryota</taxon>
        <taxon>Fungi</taxon>
        <taxon>Dikarya</taxon>
        <taxon>Basidiomycota</taxon>
        <taxon>Agaricomycotina</taxon>
        <taxon>Agaricomycetes</taxon>
        <taxon>Agaricomycetidae</taxon>
        <taxon>Agaricales</taxon>
        <taxon>Marasmiineae</taxon>
        <taxon>Mycenaceae</taxon>
        <taxon>Mycena</taxon>
    </lineage>
</organism>
<feature type="compositionally biased region" description="Low complexity" evidence="1">
    <location>
        <begin position="340"/>
        <end position="356"/>
    </location>
</feature>
<feature type="region of interest" description="Disordered" evidence="1">
    <location>
        <begin position="1462"/>
        <end position="1501"/>
    </location>
</feature>
<reference evidence="2" key="1">
    <citation type="submission" date="2023-03" db="EMBL/GenBank/DDBJ databases">
        <title>Massive genome expansion in bonnet fungi (Mycena s.s.) driven by repeated elements and novel gene families across ecological guilds.</title>
        <authorList>
            <consortium name="Lawrence Berkeley National Laboratory"/>
            <person name="Harder C.B."/>
            <person name="Miyauchi S."/>
            <person name="Viragh M."/>
            <person name="Kuo A."/>
            <person name="Thoen E."/>
            <person name="Andreopoulos B."/>
            <person name="Lu D."/>
            <person name="Skrede I."/>
            <person name="Drula E."/>
            <person name="Henrissat B."/>
            <person name="Morin E."/>
            <person name="Kohler A."/>
            <person name="Barry K."/>
            <person name="LaButti K."/>
            <person name="Morin E."/>
            <person name="Salamov A."/>
            <person name="Lipzen A."/>
            <person name="Mereny Z."/>
            <person name="Hegedus B."/>
            <person name="Baldrian P."/>
            <person name="Stursova M."/>
            <person name="Weitz H."/>
            <person name="Taylor A."/>
            <person name="Grigoriev I.V."/>
            <person name="Nagy L.G."/>
            <person name="Martin F."/>
            <person name="Kauserud H."/>
        </authorList>
    </citation>
    <scope>NUCLEOTIDE SEQUENCE</scope>
    <source>
        <strain evidence="2">CBHHK002</strain>
    </source>
</reference>
<feature type="compositionally biased region" description="Basic and acidic residues" evidence="1">
    <location>
        <begin position="85"/>
        <end position="109"/>
    </location>
</feature>
<feature type="region of interest" description="Disordered" evidence="1">
    <location>
        <begin position="580"/>
        <end position="600"/>
    </location>
</feature>
<comment type="caution">
    <text evidence="2">The sequence shown here is derived from an EMBL/GenBank/DDBJ whole genome shotgun (WGS) entry which is preliminary data.</text>
</comment>
<feature type="compositionally biased region" description="Polar residues" evidence="1">
    <location>
        <begin position="1563"/>
        <end position="1574"/>
    </location>
</feature>
<feature type="region of interest" description="Disordered" evidence="1">
    <location>
        <begin position="1764"/>
        <end position="1823"/>
    </location>
</feature>
<feature type="region of interest" description="Disordered" evidence="1">
    <location>
        <begin position="189"/>
        <end position="429"/>
    </location>
</feature>
<feature type="region of interest" description="Disordered" evidence="1">
    <location>
        <begin position="1663"/>
        <end position="1705"/>
    </location>
</feature>
<feature type="compositionally biased region" description="Basic and acidic residues" evidence="1">
    <location>
        <begin position="1278"/>
        <end position="1288"/>
    </location>
</feature>
<feature type="compositionally biased region" description="Polar residues" evidence="1">
    <location>
        <begin position="193"/>
        <end position="206"/>
    </location>
</feature>
<feature type="compositionally biased region" description="Basic and acidic residues" evidence="1">
    <location>
        <begin position="119"/>
        <end position="136"/>
    </location>
</feature>
<feature type="compositionally biased region" description="Low complexity" evidence="1">
    <location>
        <begin position="1487"/>
        <end position="1501"/>
    </location>
</feature>
<keyword evidence="3" id="KW-1185">Reference proteome</keyword>
<feature type="compositionally biased region" description="Polar residues" evidence="1">
    <location>
        <begin position="240"/>
        <end position="249"/>
    </location>
</feature>
<feature type="compositionally biased region" description="Low complexity" evidence="1">
    <location>
        <begin position="1462"/>
        <end position="1480"/>
    </location>
</feature>
<dbReference type="EMBL" id="JARIHO010000045">
    <property type="protein sequence ID" value="KAJ7323950.1"/>
    <property type="molecule type" value="Genomic_DNA"/>
</dbReference>
<feature type="compositionally biased region" description="Basic and acidic residues" evidence="1">
    <location>
        <begin position="949"/>
        <end position="958"/>
    </location>
</feature>
<feature type="compositionally biased region" description="Low complexity" evidence="1">
    <location>
        <begin position="850"/>
        <end position="862"/>
    </location>
</feature>
<feature type="region of interest" description="Disordered" evidence="1">
    <location>
        <begin position="907"/>
        <end position="986"/>
    </location>
</feature>
<feature type="compositionally biased region" description="Low complexity" evidence="1">
    <location>
        <begin position="909"/>
        <end position="923"/>
    </location>
</feature>
<feature type="compositionally biased region" description="Polar residues" evidence="1">
    <location>
        <begin position="1779"/>
        <end position="1791"/>
    </location>
</feature>
<feature type="region of interest" description="Disordered" evidence="1">
    <location>
        <begin position="1514"/>
        <end position="1574"/>
    </location>
</feature>
<accession>A0AAD6ZIG2</accession>
<feature type="region of interest" description="Disordered" evidence="1">
    <location>
        <begin position="1264"/>
        <end position="1290"/>
    </location>
</feature>
<feature type="region of interest" description="Disordered" evidence="1">
    <location>
        <begin position="524"/>
        <end position="566"/>
    </location>
</feature>
<feature type="region of interest" description="Disordered" evidence="1">
    <location>
        <begin position="1"/>
        <end position="155"/>
    </location>
</feature>
<protein>
    <submittedName>
        <fullName evidence="2">Uncharacterized protein</fullName>
    </submittedName>
</protein>
<feature type="compositionally biased region" description="Basic residues" evidence="1">
    <location>
        <begin position="1528"/>
        <end position="1541"/>
    </location>
</feature>
<gene>
    <name evidence="2" type="ORF">DFH08DRAFT_752808</name>
</gene>
<sequence length="1823" mass="195365">MLGAPASTLGRVPTPTPLSRAPTPVPGPRSGTPQPQPTGFLAVPGAANSIGGGAGRDKEKDQASIALRAMRSVRSMARLWDGEEGEKKEKENGEGEGTVRGKKEKDGKEKKVKVKVKVKAKEEKKKAKEEAKEKEKKGKRLPKSSGSSFEVGALGASPVQRKRSILGLGLGSSLSKSGASGIGLGLPSALTLGRNSTGAKGSTASSVFIAPPPASTSTTNINGLPSSLSSSQSSAAPNPNRLSAESANGNVRRESTNSSLRPLSVLSSGSSAGCSSRVSSGSSIRWAEEVVDRVRGRGRDSVQREERERAKESKRAERESRRTSEGRRRTPLSDVFPGLSRRSSAASGASGESVVGPPMLTVEEATQDGHGYDDDDEGCEEVGEGGENADDFQIVSATPVKRPRPRPRPVSDDMIQGGDARGKSRPRGIVEDSAADGVLTLLDAATNDLAQLITHLDLEGTPITPSPGRGPIIPRASWQESPTGKSKTLRASDGSISSLRPYAAREASTAPQQMLGRQIAPWPATLRDASPPSVRTSTTSTDGTFKRHHRRTMTPTPEPEPAPVFHPLRLRPSRIRPPLSVVTDNKTSVSPPPSTDRVVGLDMRAPSSLTFGSRSSDASVEDAATLRARTGGLPPVFTRHSRNRSSLLPDAPSPKSSQGSARGMPLAREAKRVLGMGGTMGGSDASGYEAQELDASDPDSDIPDELQVILASGGHSPVDDTLSFRPPPVHDGPLPSPGLPPHAPLPVPDLAISASPPQIQLPVLNIQLIDDAMDESEGVLSEEDNTKNSFDWTGQLQMLNESGGSDRRSFVEQLENAFATPAKIDLRGLLAVELPPPVPAIPVTFKADTSASTSSSSEQSSSGFQIPHSVSRLVDMKEPTMAASTDDGRSMDLDVYSASRIVDFKEPTLLPGSDSLGSDDSLLPPRPFASGPSDGQLNVKFKFGGDLPAEEKEKEQPKPKPSKKPLTLSDIIPPPSHIRSQSLSSLMEEDDSVMKSILAHAADLPRARTNSDSSARHMALENSRASMISMHSRTRSRPQSGISFTGFDSFEEVRRGFEFHNNRPAFYPPPVASNRRVPHAAHDSIFSIASVSSYGHVTNPGVNDPFEYGLPMPSLRERPSSEDLSVSMSLNIEDTFSFIPREPPQRMRVASDASSFYFKAPAQPTARGHRRRESNMSVSSQGPPISFYNYNRSYGNHRLSENDTSTSGSSLAHQYAAFGANGGRAAWARHRQDSSMDSVMSDYSVARLGRPGVGDKMFDTAVDHGQPLRAISASPPESRSEMRDRSSYDYDSIIDEERRDSMEDSLFEKTGHRSSMSSDSVFGYDDHNVPNGHLLPPNQFRPLSVLSFHNDRSPMKEDDTMISMLGGGGHVRRRSIGAGFEASPCVRVEKRKHNAFQDDDKAPSKARILTKPSIASTSSSKFGGERMIKARQGLLVRQSLEESALVAEGEDIMAIRPAAVFTRPSPNSRSRSSTITTSSSGADTPPLSSAEGSSMSDGSQSSIDLSQINVALSNTTHPMSSSTTAARMRARGRGHGHRRRYSAAPTRASRSSVYETIQEERGTPSTIGSRKSSSPTACQGIFIVDPDSASVDLSADGVDWDDERGIVALRKYYALRHEAEDTVTESKRLWSDTPFSVYALQAFSPPKNSEGMQALLQHSVQTYGPLPSELGPRRVRSRTQSRASPYPSRHAQLEAPASPELPRPSPAELHRAFATTHALQAVELNATDVYMSPAVPSPKRENAWGLAPNARPRVASAARRTALGWAKRSTKASTDQKENTSMSGMSFTMTPGESLRLSRPRPRGRPTPARAGAATPRLPIAAI</sequence>
<evidence type="ECO:0000256" key="1">
    <source>
        <dbReference type="SAM" id="MobiDB-lite"/>
    </source>
</evidence>
<feature type="region of interest" description="Disordered" evidence="1">
    <location>
        <begin position="850"/>
        <end position="889"/>
    </location>
</feature>
<feature type="region of interest" description="Disordered" evidence="1">
    <location>
        <begin position="461"/>
        <end position="493"/>
    </location>
</feature>
<evidence type="ECO:0000313" key="3">
    <source>
        <dbReference type="Proteomes" id="UP001218218"/>
    </source>
</evidence>
<feature type="compositionally biased region" description="Low complexity" evidence="1">
    <location>
        <begin position="258"/>
        <end position="283"/>
    </location>
</feature>
<evidence type="ECO:0000313" key="2">
    <source>
        <dbReference type="EMBL" id="KAJ7323950.1"/>
    </source>
</evidence>
<proteinExistence type="predicted"/>
<feature type="compositionally biased region" description="Polar residues" evidence="1">
    <location>
        <begin position="1175"/>
        <end position="1184"/>
    </location>
</feature>
<feature type="compositionally biased region" description="Low complexity" evidence="1">
    <location>
        <begin position="224"/>
        <end position="237"/>
    </location>
</feature>
<feature type="compositionally biased region" description="Acidic residues" evidence="1">
    <location>
        <begin position="373"/>
        <end position="390"/>
    </location>
</feature>
<feature type="region of interest" description="Disordered" evidence="1">
    <location>
        <begin position="631"/>
        <end position="665"/>
    </location>
</feature>
<name>A0AAD6ZIG2_9AGAR</name>
<feature type="region of interest" description="Disordered" evidence="1">
    <location>
        <begin position="1396"/>
        <end position="1421"/>
    </location>
</feature>
<dbReference type="Proteomes" id="UP001218218">
    <property type="component" value="Unassembled WGS sequence"/>
</dbReference>
<feature type="region of interest" description="Disordered" evidence="1">
    <location>
        <begin position="1162"/>
        <end position="1184"/>
    </location>
</feature>
<feature type="compositionally biased region" description="Basic and acidic residues" evidence="1">
    <location>
        <begin position="286"/>
        <end position="328"/>
    </location>
</feature>